<reference evidence="3 4" key="1">
    <citation type="submission" date="2015-09" db="EMBL/GenBank/DDBJ databases">
        <title>Draft genome of a European isolate of the apple canker pathogen Neonectria ditissima.</title>
        <authorList>
            <person name="Gomez-Cortecero A."/>
            <person name="Harrison R.J."/>
            <person name="Armitage A.D."/>
        </authorList>
    </citation>
    <scope>NUCLEOTIDE SEQUENCE [LARGE SCALE GENOMIC DNA]</scope>
    <source>
        <strain evidence="3 4">R09/05</strain>
    </source>
</reference>
<accession>A0A0P7ADY7</accession>
<dbReference type="AlphaFoldDB" id="A0A0P7ADY7"/>
<name>A0A0P7ADY7_9HYPO</name>
<dbReference type="OrthoDB" id="5244165at2759"/>
<evidence type="ECO:0000313" key="3">
    <source>
        <dbReference type="EMBL" id="KPM35465.1"/>
    </source>
</evidence>
<comment type="caution">
    <text evidence="3">The sequence shown here is derived from an EMBL/GenBank/DDBJ whole genome shotgun (WGS) entry which is preliminary data.</text>
</comment>
<dbReference type="Proteomes" id="UP000050424">
    <property type="component" value="Unassembled WGS sequence"/>
</dbReference>
<proteinExistence type="predicted"/>
<feature type="compositionally biased region" description="Low complexity" evidence="1">
    <location>
        <begin position="84"/>
        <end position="114"/>
    </location>
</feature>
<protein>
    <recommendedName>
        <fullName evidence="2">PD-(D/E)XK nuclease-like domain-containing protein</fullName>
    </recommendedName>
</protein>
<keyword evidence="4" id="KW-1185">Reference proteome</keyword>
<evidence type="ECO:0000259" key="2">
    <source>
        <dbReference type="Pfam" id="PF20516"/>
    </source>
</evidence>
<feature type="region of interest" description="Disordered" evidence="1">
    <location>
        <begin position="34"/>
        <end position="114"/>
    </location>
</feature>
<dbReference type="STRING" id="78410.A0A0P7ADY7"/>
<evidence type="ECO:0000313" key="4">
    <source>
        <dbReference type="Proteomes" id="UP000050424"/>
    </source>
</evidence>
<organism evidence="3 4">
    <name type="scientific">Neonectria ditissima</name>
    <dbReference type="NCBI Taxonomy" id="78410"/>
    <lineage>
        <taxon>Eukaryota</taxon>
        <taxon>Fungi</taxon>
        <taxon>Dikarya</taxon>
        <taxon>Ascomycota</taxon>
        <taxon>Pezizomycotina</taxon>
        <taxon>Sordariomycetes</taxon>
        <taxon>Hypocreomycetidae</taxon>
        <taxon>Hypocreales</taxon>
        <taxon>Nectriaceae</taxon>
        <taxon>Neonectria</taxon>
    </lineage>
</organism>
<dbReference type="Pfam" id="PF20516">
    <property type="entry name" value="PDDEXK_12"/>
    <property type="match status" value="1"/>
</dbReference>
<dbReference type="InterPro" id="IPR046797">
    <property type="entry name" value="PDDEXK_12"/>
</dbReference>
<feature type="domain" description="PD-(D/E)XK nuclease-like" evidence="2">
    <location>
        <begin position="182"/>
        <end position="444"/>
    </location>
</feature>
<evidence type="ECO:0000256" key="1">
    <source>
        <dbReference type="SAM" id="MobiDB-lite"/>
    </source>
</evidence>
<gene>
    <name evidence="3" type="ORF">AK830_g11097</name>
</gene>
<dbReference type="EMBL" id="LKCW01000250">
    <property type="protein sequence ID" value="KPM35465.1"/>
    <property type="molecule type" value="Genomic_DNA"/>
</dbReference>
<sequence length="452" mass="50488">MAAPEDGLPGLRSYIQWWLDKAILDQPFATDSNELGAPNPHIHSILKVPSDMVTPPPSTPPSRLRSASPRKRRRPDRQQEEGTAPLVQSSPSLSQSSASQTTSTRKSTRRSASPVKTFTLQMLRKPVEFVELADDPDAQLPVEILQLYRDIYDLAIDRERFIPGGLKKAVKGLVPGVKARYFSEQDEPYDSSTALRELETLLEIKADAQLCRSSNASEAAWNSDVHSPLLKIALKPFKKPLLRRHVLTSSRISSAFIPPMQEGSCYDVAGSNMVDYGIALHPEDGDPLDLSIRRALAHLPVHSHHLNQTAYDPLRFAANAVSIETKTGANGLQEARLQVGIWIAAWFTRMQQLRRLTIAQEEERQDKNNDQEDGEPSGKMELLIPVPVVIVIEHEWKLFFACDRGNKIDIIGHISIGDTKSLDGLFIIVAVIRRLAAWIQDDFRTWLVNVLA</sequence>